<feature type="compositionally biased region" description="Low complexity" evidence="8">
    <location>
        <begin position="1"/>
        <end position="16"/>
    </location>
</feature>
<feature type="domain" description="Peptidase S53" evidence="9">
    <location>
        <begin position="186"/>
        <end position="535"/>
    </location>
</feature>
<dbReference type="CDD" id="cd04056">
    <property type="entry name" value="Peptidases_S53"/>
    <property type="match status" value="1"/>
</dbReference>
<comment type="caution">
    <text evidence="10">The sequence shown here is derived from an EMBL/GenBank/DDBJ whole genome shotgun (WGS) entry which is preliminary data.</text>
</comment>
<dbReference type="InterPro" id="IPR015366">
    <property type="entry name" value="S53_propep"/>
</dbReference>
<evidence type="ECO:0000256" key="2">
    <source>
        <dbReference type="ARBA" id="ARBA00022670"/>
    </source>
</evidence>
<feature type="region of interest" description="Disordered" evidence="8">
    <location>
        <begin position="1"/>
        <end position="20"/>
    </location>
</feature>
<comment type="cofactor">
    <cofactor evidence="1">
        <name>Ca(2+)</name>
        <dbReference type="ChEBI" id="CHEBI:29108"/>
    </cofactor>
</comment>
<evidence type="ECO:0000256" key="5">
    <source>
        <dbReference type="ARBA" id="ARBA00022825"/>
    </source>
</evidence>
<dbReference type="Proteomes" id="UP001057702">
    <property type="component" value="Unassembled WGS sequence"/>
</dbReference>
<reference evidence="10" key="1">
    <citation type="submission" date="2022-06" db="EMBL/GenBank/DDBJ databases">
        <title>Draft genome sequence of Streptomyces sp. RB6PN25 isolated from peat swamp forest in Thailand.</title>
        <authorList>
            <person name="Duangmal K."/>
            <person name="Klaysubun C."/>
        </authorList>
    </citation>
    <scope>NUCLEOTIDE SEQUENCE</scope>
    <source>
        <strain evidence="10">RB6PN25</strain>
    </source>
</reference>
<gene>
    <name evidence="10" type="ORF">NGB36_02435</name>
</gene>
<evidence type="ECO:0000256" key="6">
    <source>
        <dbReference type="ARBA" id="ARBA00022837"/>
    </source>
</evidence>
<sequence length="539" mass="54348">MPDTAPAAGAAADNNTPMVPLPGSERAALVGARAVGPVGDAEEVEVTLILRRRAEIPSRLIEGPDTIARDELAARHGADPSDIDLVRRTAEEHGLRVTEAHAATRRVRLAGTLGRLRAVVEPGSLQWVESPDPHTGASVRHRQREGALRLRTGLREVVVGVLGLDDRPQARSHLRRRAASAANPTAYTPPELGTVYTFPPGTDGTGETLAIIELGGGFAQSDLDTYFAGLSVQPAPTVVAVGVGGGTNSPQGDPSSADGEVLLDIEVAGALAPGARQVVYFAPNTDQGFVDAVTTAVHASPTPAAVSISWGGNEDGWTAQGRSALNSALADAAALGVTVCVAAGDNGSGDGATDGRPHVDFPASSPYALACGGTRLNASAGGAVTSEAVWDSNGGGTGGGVSDVFALPSWQAGVGVPSSPSGSSGRGVPDVAADADPATGYKVFVDGQAEVVGGTSAVAPLWAALTCRLVQALGRRLGLLQPLLYAGATAGRTAEGFRDITQGSNGVYRAAAGWDPCTGLGVPDGAALLARLKSGNPQA</sequence>
<proteinExistence type="predicted"/>
<dbReference type="SUPFAM" id="SSF54897">
    <property type="entry name" value="Protease propeptides/inhibitors"/>
    <property type="match status" value="1"/>
</dbReference>
<dbReference type="InterPro" id="IPR050819">
    <property type="entry name" value="Tripeptidyl-peptidase_I"/>
</dbReference>
<dbReference type="InterPro" id="IPR030400">
    <property type="entry name" value="Sedolisin_dom"/>
</dbReference>
<dbReference type="SMART" id="SM00944">
    <property type="entry name" value="Pro-kuma_activ"/>
    <property type="match status" value="1"/>
</dbReference>
<dbReference type="PANTHER" id="PTHR14218">
    <property type="entry name" value="PROTEASE S8 TRIPEPTIDYL PEPTIDASE I CLN2"/>
    <property type="match status" value="1"/>
</dbReference>
<dbReference type="InterPro" id="IPR036852">
    <property type="entry name" value="Peptidase_S8/S53_dom_sf"/>
</dbReference>
<keyword evidence="4" id="KW-0378">Hydrolase</keyword>
<evidence type="ECO:0000313" key="11">
    <source>
        <dbReference type="Proteomes" id="UP001057702"/>
    </source>
</evidence>
<dbReference type="EMBL" id="JANFNG010000001">
    <property type="protein sequence ID" value="MCQ4079487.1"/>
    <property type="molecule type" value="Genomic_DNA"/>
</dbReference>
<dbReference type="Gene3D" id="3.40.50.200">
    <property type="entry name" value="Peptidase S8/S53 domain"/>
    <property type="match status" value="1"/>
</dbReference>
<evidence type="ECO:0000256" key="8">
    <source>
        <dbReference type="SAM" id="MobiDB-lite"/>
    </source>
</evidence>
<keyword evidence="2" id="KW-0645">Protease</keyword>
<protein>
    <submittedName>
        <fullName evidence="10">S53 family peptidase</fullName>
    </submittedName>
</protein>
<name>A0ABT1PP86_9ACTN</name>
<keyword evidence="6" id="KW-0106">Calcium</keyword>
<evidence type="ECO:0000256" key="3">
    <source>
        <dbReference type="ARBA" id="ARBA00022723"/>
    </source>
</evidence>
<dbReference type="RefSeq" id="WP_255918333.1">
    <property type="nucleotide sequence ID" value="NZ_JANFNG010000001.1"/>
</dbReference>
<keyword evidence="3" id="KW-0479">Metal-binding</keyword>
<dbReference type="PROSITE" id="PS51695">
    <property type="entry name" value="SEDOLISIN"/>
    <property type="match status" value="1"/>
</dbReference>
<evidence type="ECO:0000313" key="10">
    <source>
        <dbReference type="EMBL" id="MCQ4079487.1"/>
    </source>
</evidence>
<evidence type="ECO:0000256" key="4">
    <source>
        <dbReference type="ARBA" id="ARBA00022801"/>
    </source>
</evidence>
<keyword evidence="5" id="KW-0720">Serine protease</keyword>
<accession>A0ABT1PP86</accession>
<evidence type="ECO:0000256" key="1">
    <source>
        <dbReference type="ARBA" id="ARBA00001913"/>
    </source>
</evidence>
<keyword evidence="7" id="KW-0865">Zymogen</keyword>
<evidence type="ECO:0000256" key="7">
    <source>
        <dbReference type="ARBA" id="ARBA00023145"/>
    </source>
</evidence>
<dbReference type="SUPFAM" id="SSF52743">
    <property type="entry name" value="Subtilisin-like"/>
    <property type="match status" value="1"/>
</dbReference>
<evidence type="ECO:0000259" key="9">
    <source>
        <dbReference type="PROSITE" id="PS51695"/>
    </source>
</evidence>
<organism evidence="10 11">
    <name type="scientific">Streptomyces humicola</name>
    <dbReference type="NCBI Taxonomy" id="2953240"/>
    <lineage>
        <taxon>Bacteria</taxon>
        <taxon>Bacillati</taxon>
        <taxon>Actinomycetota</taxon>
        <taxon>Actinomycetes</taxon>
        <taxon>Kitasatosporales</taxon>
        <taxon>Streptomycetaceae</taxon>
        <taxon>Streptomyces</taxon>
    </lineage>
</organism>
<keyword evidence="11" id="KW-1185">Reference proteome</keyword>
<dbReference type="PANTHER" id="PTHR14218:SF15">
    <property type="entry name" value="TRIPEPTIDYL-PEPTIDASE 1"/>
    <property type="match status" value="1"/>
</dbReference>